<name>A0A087BGB0_9BIFI</name>
<dbReference type="InterPro" id="IPR004199">
    <property type="entry name" value="B-gal_small/dom_5"/>
</dbReference>
<dbReference type="AlphaFoldDB" id="A0A087BGB0"/>
<dbReference type="Proteomes" id="UP000029060">
    <property type="component" value="Unassembled WGS sequence"/>
</dbReference>
<dbReference type="GO" id="GO:0005990">
    <property type="term" value="P:lactose catabolic process"/>
    <property type="evidence" value="ECO:0007669"/>
    <property type="project" value="TreeGrafter"/>
</dbReference>
<reference evidence="6 7" key="1">
    <citation type="submission" date="2014-03" db="EMBL/GenBank/DDBJ databases">
        <title>Genomics of Bifidobacteria.</title>
        <authorList>
            <person name="Ventura M."/>
            <person name="Milani C."/>
            <person name="Lugli G.A."/>
        </authorList>
    </citation>
    <scope>NUCLEOTIDE SEQUENCE [LARGE SCALE GENOMIC DNA]</scope>
    <source>
        <strain evidence="6 7">LMG 11341</strain>
    </source>
</reference>
<dbReference type="InterPro" id="IPR014718">
    <property type="entry name" value="GH-type_carb-bd"/>
</dbReference>
<evidence type="ECO:0000256" key="2">
    <source>
        <dbReference type="ARBA" id="ARBA00012756"/>
    </source>
</evidence>
<dbReference type="eggNOG" id="COG3250">
    <property type="taxonomic scope" value="Bacteria"/>
</dbReference>
<protein>
    <recommendedName>
        <fullName evidence="2">beta-galactosidase</fullName>
        <ecNumber evidence="2">3.2.1.23</ecNumber>
    </recommendedName>
</protein>
<evidence type="ECO:0000313" key="7">
    <source>
        <dbReference type="Proteomes" id="UP000029060"/>
    </source>
</evidence>
<comment type="caution">
    <text evidence="6">The sequence shown here is derived from an EMBL/GenBank/DDBJ whole genome shotgun (WGS) entry which is preliminary data.</text>
</comment>
<dbReference type="OrthoDB" id="9762066at2"/>
<dbReference type="PANTHER" id="PTHR46323:SF2">
    <property type="entry name" value="BETA-GALACTOSIDASE"/>
    <property type="match status" value="1"/>
</dbReference>
<evidence type="ECO:0000256" key="1">
    <source>
        <dbReference type="ARBA" id="ARBA00001412"/>
    </source>
</evidence>
<evidence type="ECO:0000256" key="3">
    <source>
        <dbReference type="ARBA" id="ARBA00022801"/>
    </source>
</evidence>
<dbReference type="SMART" id="SM01038">
    <property type="entry name" value="Bgal_small_N"/>
    <property type="match status" value="1"/>
</dbReference>
<dbReference type="InterPro" id="IPR011013">
    <property type="entry name" value="Gal_mutarotase_sf_dom"/>
</dbReference>
<dbReference type="GO" id="GO:0030246">
    <property type="term" value="F:carbohydrate binding"/>
    <property type="evidence" value="ECO:0007669"/>
    <property type="project" value="InterPro"/>
</dbReference>
<dbReference type="GO" id="GO:0004565">
    <property type="term" value="F:beta-galactosidase activity"/>
    <property type="evidence" value="ECO:0007669"/>
    <property type="project" value="UniProtKB-EC"/>
</dbReference>
<evidence type="ECO:0000313" key="6">
    <source>
        <dbReference type="EMBL" id="KFI70060.1"/>
    </source>
</evidence>
<proteinExistence type="predicted"/>
<dbReference type="Gene3D" id="2.70.98.10">
    <property type="match status" value="1"/>
</dbReference>
<dbReference type="PANTHER" id="PTHR46323">
    <property type="entry name" value="BETA-GALACTOSIDASE"/>
    <property type="match status" value="1"/>
</dbReference>
<dbReference type="GO" id="GO:0009341">
    <property type="term" value="C:beta-galactosidase complex"/>
    <property type="evidence" value="ECO:0007669"/>
    <property type="project" value="InterPro"/>
</dbReference>
<feature type="domain" description="Beta galactosidase small chain/" evidence="5">
    <location>
        <begin position="11"/>
        <end position="313"/>
    </location>
</feature>
<dbReference type="EMBL" id="JGZC01000007">
    <property type="protein sequence ID" value="KFI70060.1"/>
    <property type="molecule type" value="Genomic_DNA"/>
</dbReference>
<sequence length="314" mass="34464">MEIIFGDVVTGVHGDDFEYLFSWQAGGPVSFKVDGREWLYRAPRPAVWRATTDNDRGNGFPIKSAMWLGADMFAACSKTELSVDGETVAKPLSPDNNAYGGPVQAETMTMTYTYTLPVVPATTVTVAYTVTPDGAIGVTVHYEGKEGLPELPAFGLRFIMPTPAKGFTYEGLSGETYPDRMAGGEPGEYTVEGMPVTPYLVPQDCGMHMRTKRVMVTRDAVLDNSRRDERDEFSLTFAQAEGAEPFAFSCLPYTPEEIENATHHNELPPVRRTVLTVCGAVRGVGGIDSWGSDVRPDFHIDAQQDHEFTFVIKP</sequence>
<accession>A0A087BGB0</accession>
<keyword evidence="3 6" id="KW-0378">Hydrolase</keyword>
<dbReference type="EC" id="3.2.1.23" evidence="2"/>
<evidence type="ECO:0000259" key="5">
    <source>
        <dbReference type="SMART" id="SM01038"/>
    </source>
</evidence>
<dbReference type="Pfam" id="PF02929">
    <property type="entry name" value="Bgal_small_N"/>
    <property type="match status" value="1"/>
</dbReference>
<keyword evidence="4 6" id="KW-0326">Glycosidase</keyword>
<evidence type="ECO:0000256" key="4">
    <source>
        <dbReference type="ARBA" id="ARBA00023295"/>
    </source>
</evidence>
<dbReference type="RefSeq" id="WP_033523712.1">
    <property type="nucleotide sequence ID" value="NZ_CAMGZS010000006.1"/>
</dbReference>
<gene>
    <name evidence="6" type="ORF">BMERY_1422</name>
</gene>
<keyword evidence="7" id="KW-1185">Reference proteome</keyword>
<dbReference type="InterPro" id="IPR050347">
    <property type="entry name" value="Bact_Beta-galactosidase"/>
</dbReference>
<dbReference type="STRING" id="78345.BMERY_1422"/>
<dbReference type="SUPFAM" id="SSF74650">
    <property type="entry name" value="Galactose mutarotase-like"/>
    <property type="match status" value="1"/>
</dbReference>
<comment type="catalytic activity">
    <reaction evidence="1">
        <text>Hydrolysis of terminal non-reducing beta-D-galactose residues in beta-D-galactosides.</text>
        <dbReference type="EC" id="3.2.1.23"/>
    </reaction>
</comment>
<organism evidence="6 7">
    <name type="scientific">Bifidobacterium merycicum</name>
    <dbReference type="NCBI Taxonomy" id="78345"/>
    <lineage>
        <taxon>Bacteria</taxon>
        <taxon>Bacillati</taxon>
        <taxon>Actinomycetota</taxon>
        <taxon>Actinomycetes</taxon>
        <taxon>Bifidobacteriales</taxon>
        <taxon>Bifidobacteriaceae</taxon>
        <taxon>Bifidobacterium</taxon>
    </lineage>
</organism>